<proteinExistence type="predicted"/>
<evidence type="ECO:0000256" key="1">
    <source>
        <dbReference type="SAM" id="SignalP"/>
    </source>
</evidence>
<keyword evidence="1" id="KW-0732">Signal</keyword>
<feature type="signal peptide" evidence="1">
    <location>
        <begin position="1"/>
        <end position="25"/>
    </location>
</feature>
<keyword evidence="3" id="KW-1185">Reference proteome</keyword>
<organism evidence="2 3">
    <name type="scientific">Maribellus luteus</name>
    <dbReference type="NCBI Taxonomy" id="2305463"/>
    <lineage>
        <taxon>Bacteria</taxon>
        <taxon>Pseudomonadati</taxon>
        <taxon>Bacteroidota</taxon>
        <taxon>Bacteroidia</taxon>
        <taxon>Marinilabiliales</taxon>
        <taxon>Prolixibacteraceae</taxon>
        <taxon>Maribellus</taxon>
    </lineage>
</organism>
<gene>
    <name evidence="2" type="ORF">D1614_01575</name>
</gene>
<dbReference type="EMBL" id="QWGR01000001">
    <property type="protein sequence ID" value="RIJ50650.1"/>
    <property type="molecule type" value="Genomic_DNA"/>
</dbReference>
<sequence>MKNLPVSLLILLILIGACSTTNKLANEAIHYAIVGQNEKIIFKRLGAPSSVTNTSDGGKVMLYEYQSKGMYTTPNKSKLTLNYTGDRANTEPHLNWQYSSASTQTNAPEYTIYQKDISVIKVFLDKEGNCSRIEHNLTKDELEYFYKSFKQFVPQN</sequence>
<evidence type="ECO:0000313" key="3">
    <source>
        <dbReference type="Proteomes" id="UP000265926"/>
    </source>
</evidence>
<evidence type="ECO:0000313" key="2">
    <source>
        <dbReference type="EMBL" id="RIJ50650.1"/>
    </source>
</evidence>
<dbReference type="OrthoDB" id="1127126at2"/>
<protein>
    <recommendedName>
        <fullName evidence="4">Lipoprotein</fullName>
    </recommendedName>
</protein>
<reference evidence="2 3" key="1">
    <citation type="submission" date="2018-08" db="EMBL/GenBank/DDBJ databases">
        <title>Pallidiluteibacterium maritimus gen. nov., sp. nov., isolated from coastal sediment.</title>
        <authorList>
            <person name="Zhou L.Y."/>
        </authorList>
    </citation>
    <scope>NUCLEOTIDE SEQUENCE [LARGE SCALE GENOMIC DNA]</scope>
    <source>
        <strain evidence="2 3">XSD2</strain>
    </source>
</reference>
<name>A0A399T2M7_9BACT</name>
<accession>A0A399T2M7</accession>
<comment type="caution">
    <text evidence="2">The sequence shown here is derived from an EMBL/GenBank/DDBJ whole genome shotgun (WGS) entry which is preliminary data.</text>
</comment>
<dbReference type="Proteomes" id="UP000265926">
    <property type="component" value="Unassembled WGS sequence"/>
</dbReference>
<evidence type="ECO:0008006" key="4">
    <source>
        <dbReference type="Google" id="ProtNLM"/>
    </source>
</evidence>
<dbReference type="PROSITE" id="PS51257">
    <property type="entry name" value="PROKAR_LIPOPROTEIN"/>
    <property type="match status" value="1"/>
</dbReference>
<dbReference type="AlphaFoldDB" id="A0A399T2M7"/>
<feature type="chain" id="PRO_5017431683" description="Lipoprotein" evidence="1">
    <location>
        <begin position="26"/>
        <end position="156"/>
    </location>
</feature>
<dbReference type="RefSeq" id="WP_119436119.1">
    <property type="nucleotide sequence ID" value="NZ_QWGR01000001.1"/>
</dbReference>